<evidence type="ECO:0000256" key="1">
    <source>
        <dbReference type="ARBA" id="ARBA00006915"/>
    </source>
</evidence>
<keyword evidence="5 7" id="KW-0808">Transferase</keyword>
<dbReference type="RefSeq" id="WP_210185899.1">
    <property type="nucleotide sequence ID" value="NZ_FOSN01000007.1"/>
</dbReference>
<evidence type="ECO:0000256" key="5">
    <source>
        <dbReference type="ARBA" id="ARBA00022679"/>
    </source>
</evidence>
<dbReference type="InterPro" id="IPR035902">
    <property type="entry name" value="Nuc_phospho_transferase"/>
</dbReference>
<dbReference type="PANTHER" id="PTHR10515:SF0">
    <property type="entry name" value="THYMIDINE PHOSPHORYLASE"/>
    <property type="match status" value="1"/>
</dbReference>
<comment type="similarity">
    <text evidence="1 7">Belongs to the thymidine/pyrimidine-nucleoside phosphorylase family.</text>
</comment>
<evidence type="ECO:0000313" key="9">
    <source>
        <dbReference type="EMBL" id="SFK40343.1"/>
    </source>
</evidence>
<dbReference type="NCBIfam" id="TIGR02644">
    <property type="entry name" value="Y_phosphoryl"/>
    <property type="match status" value="1"/>
</dbReference>
<dbReference type="GO" id="GO:0004645">
    <property type="term" value="F:1,4-alpha-oligoglucan phosphorylase activity"/>
    <property type="evidence" value="ECO:0007669"/>
    <property type="project" value="InterPro"/>
</dbReference>
<dbReference type="Gene3D" id="1.20.970.10">
    <property type="entry name" value="Transferase, Pyrimidine Nucleoside Phosphorylase, Chain C"/>
    <property type="match status" value="1"/>
</dbReference>
<dbReference type="PANTHER" id="PTHR10515">
    <property type="entry name" value="THYMIDINE PHOSPHORYLASE"/>
    <property type="match status" value="1"/>
</dbReference>
<dbReference type="Pfam" id="PF00591">
    <property type="entry name" value="Glycos_transf_3"/>
    <property type="match status" value="1"/>
</dbReference>
<dbReference type="EC" id="2.4.2.4" evidence="3 7"/>
<name>A0A1I3Z8L2_9HYPH</name>
<evidence type="ECO:0000256" key="3">
    <source>
        <dbReference type="ARBA" id="ARBA00011892"/>
    </source>
</evidence>
<dbReference type="SUPFAM" id="SSF54680">
    <property type="entry name" value="Pyrimidine nucleoside phosphorylase C-terminal domain"/>
    <property type="match status" value="1"/>
</dbReference>
<gene>
    <name evidence="7" type="primary">deoA</name>
    <name evidence="9" type="ORF">SAMN05444581_107154</name>
</gene>
<feature type="domain" description="Pyrimidine nucleoside phosphorylase C-terminal" evidence="8">
    <location>
        <begin position="350"/>
        <end position="424"/>
    </location>
</feature>
<dbReference type="InterPro" id="IPR036320">
    <property type="entry name" value="Glycosyl_Trfase_fam3_N_dom_sf"/>
</dbReference>
<dbReference type="EMBL" id="FOSN01000007">
    <property type="protein sequence ID" value="SFK40343.1"/>
    <property type="molecule type" value="Genomic_DNA"/>
</dbReference>
<comment type="function">
    <text evidence="7">The enzymes which catalyze the reversible phosphorolysis of pyrimidine nucleosides are involved in the degradation of these compounds and in their utilization as carbon and energy sources, or in the rescue of pyrimidine bases for nucleotide synthesis.</text>
</comment>
<dbReference type="InterPro" id="IPR013465">
    <property type="entry name" value="Thymidine_Pase"/>
</dbReference>
<dbReference type="Gene3D" id="3.90.1170.30">
    <property type="entry name" value="Pyrimidine nucleoside phosphorylase-like, C-terminal domain"/>
    <property type="match status" value="1"/>
</dbReference>
<reference evidence="9 10" key="1">
    <citation type="submission" date="2016-10" db="EMBL/GenBank/DDBJ databases">
        <authorList>
            <person name="de Groot N.N."/>
        </authorList>
    </citation>
    <scope>NUCLEOTIDE SEQUENCE [LARGE SCALE GENOMIC DNA]</scope>
    <source>
        <strain evidence="9 10">NE2</strain>
    </source>
</reference>
<evidence type="ECO:0000256" key="4">
    <source>
        <dbReference type="ARBA" id="ARBA00022676"/>
    </source>
</evidence>
<dbReference type="PROSITE" id="PS00647">
    <property type="entry name" value="THYMID_PHOSPHORYLASE"/>
    <property type="match status" value="1"/>
</dbReference>
<dbReference type="FunFam" id="3.40.1030.10:FF:000003">
    <property type="entry name" value="Pyrimidine-nucleoside phosphorylase"/>
    <property type="match status" value="1"/>
</dbReference>
<comment type="pathway">
    <text evidence="7">Pyrimidine metabolism; dTMP biosynthesis via salvage pathway; dTMP from thymine: step 1/2.</text>
</comment>
<proteinExistence type="inferred from homology"/>
<evidence type="ECO:0000256" key="6">
    <source>
        <dbReference type="ARBA" id="ARBA00048550"/>
    </source>
</evidence>
<dbReference type="Proteomes" id="UP000198755">
    <property type="component" value="Unassembled WGS sequence"/>
</dbReference>
<protein>
    <recommendedName>
        <fullName evidence="3 7">Thymidine phosphorylase</fullName>
        <ecNumber evidence="3 7">2.4.2.4</ecNumber>
    </recommendedName>
    <alternativeName>
        <fullName evidence="7">TdRPase</fullName>
    </alternativeName>
</protein>
<organism evidence="9 10">
    <name type="scientific">Methylocapsa palsarum</name>
    <dbReference type="NCBI Taxonomy" id="1612308"/>
    <lineage>
        <taxon>Bacteria</taxon>
        <taxon>Pseudomonadati</taxon>
        <taxon>Pseudomonadota</taxon>
        <taxon>Alphaproteobacteria</taxon>
        <taxon>Hyphomicrobiales</taxon>
        <taxon>Beijerinckiaceae</taxon>
        <taxon>Methylocapsa</taxon>
    </lineage>
</organism>
<evidence type="ECO:0000256" key="7">
    <source>
        <dbReference type="HAMAP-Rule" id="MF_01628"/>
    </source>
</evidence>
<dbReference type="GO" id="GO:0005829">
    <property type="term" value="C:cytosol"/>
    <property type="evidence" value="ECO:0007669"/>
    <property type="project" value="TreeGrafter"/>
</dbReference>
<comment type="catalytic activity">
    <reaction evidence="6 7">
        <text>thymidine + phosphate = 2-deoxy-alpha-D-ribose 1-phosphate + thymine</text>
        <dbReference type="Rhea" id="RHEA:16037"/>
        <dbReference type="ChEBI" id="CHEBI:17748"/>
        <dbReference type="ChEBI" id="CHEBI:17821"/>
        <dbReference type="ChEBI" id="CHEBI:43474"/>
        <dbReference type="ChEBI" id="CHEBI:57259"/>
        <dbReference type="EC" id="2.4.2.4"/>
    </reaction>
</comment>
<dbReference type="AlphaFoldDB" id="A0A1I3Z8L2"/>
<dbReference type="SUPFAM" id="SSF47648">
    <property type="entry name" value="Nucleoside phosphorylase/phosphoribosyltransferase N-terminal domain"/>
    <property type="match status" value="1"/>
</dbReference>
<dbReference type="NCBIfam" id="NF004490">
    <property type="entry name" value="PRK05820.1"/>
    <property type="match status" value="1"/>
</dbReference>
<accession>A0A1I3Z8L2</accession>
<dbReference type="NCBIfam" id="TIGR02643">
    <property type="entry name" value="T_phosphoryl"/>
    <property type="match status" value="1"/>
</dbReference>
<dbReference type="UniPathway" id="UPA00578">
    <property type="reaction ID" value="UER00638"/>
</dbReference>
<dbReference type="GO" id="GO:0046104">
    <property type="term" value="P:thymidine metabolic process"/>
    <property type="evidence" value="ECO:0007669"/>
    <property type="project" value="UniProtKB-UniRule"/>
</dbReference>
<dbReference type="STRING" id="1612308.SAMN05444581_107154"/>
<dbReference type="InterPro" id="IPR017872">
    <property type="entry name" value="Pyrmidine_PPase_CS"/>
</dbReference>
<dbReference type="SUPFAM" id="SSF52418">
    <property type="entry name" value="Nucleoside phosphorylase/phosphoribosyltransferase catalytic domain"/>
    <property type="match status" value="1"/>
</dbReference>
<dbReference type="InterPro" id="IPR018090">
    <property type="entry name" value="Pyrmidine_PPas_bac/euk"/>
</dbReference>
<evidence type="ECO:0000256" key="2">
    <source>
        <dbReference type="ARBA" id="ARBA00011738"/>
    </source>
</evidence>
<dbReference type="Pfam" id="PF02885">
    <property type="entry name" value="Glycos_trans_3N"/>
    <property type="match status" value="1"/>
</dbReference>
<dbReference type="GO" id="GO:0009032">
    <property type="term" value="F:thymidine phosphorylase activity"/>
    <property type="evidence" value="ECO:0007669"/>
    <property type="project" value="UniProtKB-UniRule"/>
</dbReference>
<dbReference type="InterPro" id="IPR036566">
    <property type="entry name" value="PYNP-like_C_sf"/>
</dbReference>
<dbReference type="Pfam" id="PF07831">
    <property type="entry name" value="PYNP_C"/>
    <property type="match status" value="1"/>
</dbReference>
<dbReference type="SMART" id="SM00941">
    <property type="entry name" value="PYNP_C"/>
    <property type="match status" value="1"/>
</dbReference>
<keyword evidence="4 7" id="KW-0328">Glycosyltransferase</keyword>
<comment type="subunit">
    <text evidence="2 7">Homodimer.</text>
</comment>
<dbReference type="PIRSF" id="PIRSF000478">
    <property type="entry name" value="TP_PyNP"/>
    <property type="match status" value="1"/>
</dbReference>
<sequence>MILPQEIIRRKRGGAPLRAEEIEAFVRGLTNGSVSDAQASALAMAIFFNGMDRDECAALTLAMARSGTLLDWRAAKLPGPAIDKHSTGGVGDLVSLILAPAAAACGLYVPMIAGRGLGHTGGTIDKLESIPGYTTQPGKERFIDVVRRCGCAIIGQTADLAPADRKLYAIRDVTATVESIPLITASILSKKLAAGLEGLVLDVKTGSGAFLPSPDDARELVGSLLEVGARLGLPVRVLVTDMNEPLASSAGNALEVMAAIDFLTGTRTDPRLQEVVLQLGVEMLRLADKTLGADEAARSLQKAIASGAAAERFGKMASALGAPSDLMERPRAHLTPAAVIRPVYPRRRGHVVAIDVRALGLCVVHLGGGRRAAGAAIDPSVGLSMLARIGAFVDENAPICMAHACDEAAAAAAAEMIAGAYRVADEPSALAAHPLITRITS</sequence>
<keyword evidence="10" id="KW-1185">Reference proteome</keyword>
<dbReference type="InterPro" id="IPR017459">
    <property type="entry name" value="Glycosyl_Trfase_fam3_N_dom"/>
</dbReference>
<dbReference type="HAMAP" id="MF_01628">
    <property type="entry name" value="Thymid_phosp"/>
    <property type="match status" value="1"/>
</dbReference>
<dbReference type="Gene3D" id="3.40.1030.10">
    <property type="entry name" value="Nucleoside phosphorylase/phosphoribosyltransferase catalytic domain"/>
    <property type="match status" value="1"/>
</dbReference>
<dbReference type="InterPro" id="IPR000053">
    <property type="entry name" value="Thymidine/pyrmidine_PPase"/>
</dbReference>
<dbReference type="InterPro" id="IPR013102">
    <property type="entry name" value="PYNP_C"/>
</dbReference>
<evidence type="ECO:0000313" key="10">
    <source>
        <dbReference type="Proteomes" id="UP000198755"/>
    </source>
</evidence>
<evidence type="ECO:0000259" key="8">
    <source>
        <dbReference type="SMART" id="SM00941"/>
    </source>
</evidence>
<dbReference type="GO" id="GO:0006206">
    <property type="term" value="P:pyrimidine nucleobase metabolic process"/>
    <property type="evidence" value="ECO:0007669"/>
    <property type="project" value="InterPro"/>
</dbReference>
<dbReference type="InterPro" id="IPR000312">
    <property type="entry name" value="Glycosyl_Trfase_fam3"/>
</dbReference>